<feature type="domain" description="Purine catabolism PurC-like" evidence="1">
    <location>
        <begin position="17"/>
        <end position="125"/>
    </location>
</feature>
<dbReference type="InterPro" id="IPR012914">
    <property type="entry name" value="PucR_dom"/>
</dbReference>
<dbReference type="PANTHER" id="PTHR33744">
    <property type="entry name" value="CARBOHYDRATE DIACID REGULATOR"/>
    <property type="match status" value="1"/>
</dbReference>
<evidence type="ECO:0000259" key="1">
    <source>
        <dbReference type="Pfam" id="PF07905"/>
    </source>
</evidence>
<sequence>MKIRVRDIEELWKDRFAALVAGRGGLDRIVEFYDMMEQPDIKPWLRENLLVITTGYAIRNDKKALLNLIRDLREVNASALAIKTRFFDEFPKEALALADECEIPLFFLNNDVGFIEVVYPVMTAIVEARNQLEMSSRYRIGTYSQMEMNGKLFLDLQTGKITQAEEAEQRVNSLSWPFPPLRMILIQAEQNPRMAEAQEKDMESIYQMMKGAMEQAGIWGAGIVRQYQYICIMKDVEEEKADSLCSTMVEKICSMLKYRVAAGISQQFYDYLELGAVYKDVKDVFRIREKKGLSGNVLWMEKLRYEQIVMHMAQQREVRAFVQEKLAALEIYDREHESHLAETLEMLSACRGSRKTAAERLYLHRNTMSYRLNQIEEVLGCDLSDAGQLEELGFACRVKEYM</sequence>
<dbReference type="InterPro" id="IPR042070">
    <property type="entry name" value="PucR_C-HTH_sf"/>
</dbReference>
<dbReference type="RefSeq" id="WP_070102333.1">
    <property type="nucleotide sequence ID" value="NZ_CYZU01000006.1"/>
</dbReference>
<dbReference type="PANTHER" id="PTHR33744:SF15">
    <property type="entry name" value="CARBOHYDRATE DIACID REGULATOR"/>
    <property type="match status" value="1"/>
</dbReference>
<protein>
    <submittedName>
        <fullName evidence="3">Sugar diacid utilization regulator</fullName>
    </submittedName>
</protein>
<dbReference type="InterPro" id="IPR025736">
    <property type="entry name" value="PucR_C-HTH_dom"/>
</dbReference>
<reference evidence="3 4" key="1">
    <citation type="submission" date="2015-09" db="EMBL/GenBank/DDBJ databases">
        <authorList>
            <consortium name="Pathogen Informatics"/>
        </authorList>
    </citation>
    <scope>NUCLEOTIDE SEQUENCE [LARGE SCALE GENOMIC DNA]</scope>
    <source>
        <strain evidence="3 4">2789STDY5834876</strain>
    </source>
</reference>
<dbReference type="InterPro" id="IPR051448">
    <property type="entry name" value="CdaR-like_regulators"/>
</dbReference>
<feature type="domain" description="PucR C-terminal helix-turn-helix" evidence="2">
    <location>
        <begin position="340"/>
        <end position="398"/>
    </location>
</feature>
<name>A0A174B0X3_9FIRM</name>
<dbReference type="STRING" id="39482.ERS852491_00874"/>
<dbReference type="EMBL" id="CYZU01000006">
    <property type="protein sequence ID" value="CUN94354.1"/>
    <property type="molecule type" value="Genomic_DNA"/>
</dbReference>
<organism evidence="3 4">
    <name type="scientific">Faecalicatena contorta</name>
    <dbReference type="NCBI Taxonomy" id="39482"/>
    <lineage>
        <taxon>Bacteria</taxon>
        <taxon>Bacillati</taxon>
        <taxon>Bacillota</taxon>
        <taxon>Clostridia</taxon>
        <taxon>Lachnospirales</taxon>
        <taxon>Lachnospiraceae</taxon>
        <taxon>Faecalicatena</taxon>
    </lineage>
</organism>
<dbReference type="Pfam" id="PF13556">
    <property type="entry name" value="HTH_30"/>
    <property type="match status" value="1"/>
</dbReference>
<evidence type="ECO:0000259" key="2">
    <source>
        <dbReference type="Pfam" id="PF13556"/>
    </source>
</evidence>
<dbReference type="Gene3D" id="1.10.10.2840">
    <property type="entry name" value="PucR C-terminal helix-turn-helix domain"/>
    <property type="match status" value="1"/>
</dbReference>
<accession>A0A174B0X3</accession>
<gene>
    <name evidence="3" type="ORF">ERS852491_00874</name>
</gene>
<dbReference type="Pfam" id="PF07905">
    <property type="entry name" value="PucR"/>
    <property type="match status" value="1"/>
</dbReference>
<dbReference type="AlphaFoldDB" id="A0A174B0X3"/>
<evidence type="ECO:0000313" key="4">
    <source>
        <dbReference type="Proteomes" id="UP000095544"/>
    </source>
</evidence>
<evidence type="ECO:0000313" key="3">
    <source>
        <dbReference type="EMBL" id="CUN94354.1"/>
    </source>
</evidence>
<dbReference type="Proteomes" id="UP000095544">
    <property type="component" value="Unassembled WGS sequence"/>
</dbReference>
<proteinExistence type="predicted"/>